<dbReference type="EMBL" id="AP027266">
    <property type="protein sequence ID" value="BDW86323.1"/>
    <property type="molecule type" value="Genomic_DNA"/>
</dbReference>
<dbReference type="RefSeq" id="WP_338272253.1">
    <property type="nucleotide sequence ID" value="NZ_AP027266.1"/>
</dbReference>
<accession>A0AA48KKX4</accession>
<proteinExistence type="predicted"/>
<organism evidence="1 2">
    <name type="scientific">Roseicyclus marinus</name>
    <dbReference type="NCBI Taxonomy" id="2161673"/>
    <lineage>
        <taxon>Bacteria</taxon>
        <taxon>Pseudomonadati</taxon>
        <taxon>Pseudomonadota</taxon>
        <taxon>Alphaproteobacteria</taxon>
        <taxon>Rhodobacterales</taxon>
        <taxon>Roseobacteraceae</taxon>
        <taxon>Roseicyclus</taxon>
    </lineage>
</organism>
<evidence type="ECO:0000313" key="2">
    <source>
        <dbReference type="Proteomes" id="UP001337723"/>
    </source>
</evidence>
<keyword evidence="2" id="KW-1185">Reference proteome</keyword>
<protein>
    <submittedName>
        <fullName evidence="1">Uncharacterized protein</fullName>
    </submittedName>
</protein>
<dbReference type="Proteomes" id="UP001337723">
    <property type="component" value="Chromosome"/>
</dbReference>
<dbReference type="KEGG" id="rmai:MACH21_25000"/>
<dbReference type="AlphaFoldDB" id="A0AA48KKX4"/>
<sequence length="192" mass="20032">MSGLGHNGGPTMEAGYGFRKLAWTKARAALLPSLPLEVVRLRVKRAERLGLPYRTYATIRATSGQDIVAFLFSGNALDLRRGETRLSAPVAARLGTLDGAATRLAAIYAPTAPEAVLAAQPELIEGAGRAPAFTAPWRETRDSLRALMAGHSLPADAVVLVAATGIERGWGSVAGFGGVLDRDVIFGTPGAA</sequence>
<gene>
    <name evidence="1" type="ORF">MACH21_25000</name>
</gene>
<reference evidence="1 2" key="1">
    <citation type="submission" date="2023-01" db="EMBL/GenBank/DDBJ databases">
        <title>Complete genome sequence of Roseicyclus marinus strain Dej080120_10.</title>
        <authorList>
            <person name="Ueki S."/>
            <person name="Maruyama F."/>
        </authorList>
    </citation>
    <scope>NUCLEOTIDE SEQUENCE [LARGE SCALE GENOMIC DNA]</scope>
    <source>
        <strain evidence="1 2">Dej080120_10</strain>
    </source>
</reference>
<name>A0AA48KKX4_9RHOB</name>
<evidence type="ECO:0000313" key="1">
    <source>
        <dbReference type="EMBL" id="BDW86323.1"/>
    </source>
</evidence>